<protein>
    <submittedName>
        <fullName evidence="2">CoA-binding protein</fullName>
    </submittedName>
</protein>
<reference evidence="2" key="2">
    <citation type="journal article" date="2021" name="Microbiome">
        <title>Successional dynamics and alternative stable states in a saline activated sludge microbial community over 9 years.</title>
        <authorList>
            <person name="Wang Y."/>
            <person name="Ye J."/>
            <person name="Ju F."/>
            <person name="Liu L."/>
            <person name="Boyd J.A."/>
            <person name="Deng Y."/>
            <person name="Parks D.H."/>
            <person name="Jiang X."/>
            <person name="Yin X."/>
            <person name="Woodcroft B.J."/>
            <person name="Tyson G.W."/>
            <person name="Hugenholtz P."/>
            <person name="Polz M.F."/>
            <person name="Zhang T."/>
        </authorList>
    </citation>
    <scope>NUCLEOTIDE SEQUENCE</scope>
    <source>
        <strain evidence="2">HKST-UBA15</strain>
    </source>
</reference>
<evidence type="ECO:0000313" key="3">
    <source>
        <dbReference type="Proteomes" id="UP000745577"/>
    </source>
</evidence>
<gene>
    <name evidence="2" type="ORF">KC675_01355</name>
</gene>
<dbReference type="Gene3D" id="3.40.50.720">
    <property type="entry name" value="NAD(P)-binding Rossmann-like Domain"/>
    <property type="match status" value="1"/>
</dbReference>
<name>A0A955L0Z0_9BACT</name>
<dbReference type="Proteomes" id="UP000745577">
    <property type="component" value="Unassembled WGS sequence"/>
</dbReference>
<dbReference type="PANTHER" id="PTHR33303:SF2">
    <property type="entry name" value="COA-BINDING DOMAIN-CONTAINING PROTEIN"/>
    <property type="match status" value="1"/>
</dbReference>
<dbReference type="PANTHER" id="PTHR33303">
    <property type="entry name" value="CYTOPLASMIC PROTEIN-RELATED"/>
    <property type="match status" value="1"/>
</dbReference>
<proteinExistence type="predicted"/>
<evidence type="ECO:0000259" key="1">
    <source>
        <dbReference type="SMART" id="SM00881"/>
    </source>
</evidence>
<dbReference type="InterPro" id="IPR003781">
    <property type="entry name" value="CoA-bd"/>
</dbReference>
<sequence length="127" mass="14474">MHSLVNKNNKYAVIGVSKNPEKYGYRVFKDLLGAGWEVYPVNPKEDEILGQKVYPKLSNIDKKIDVVIFVVPPQVTLEVLNEIEKLDIKNVWLQPGSESPEAIEYCKKNEINCIHDACIMIERKSDG</sequence>
<dbReference type="AlphaFoldDB" id="A0A955L0Z0"/>
<comment type="caution">
    <text evidence="2">The sequence shown here is derived from an EMBL/GenBank/DDBJ whole genome shotgun (WGS) entry which is preliminary data.</text>
</comment>
<organism evidence="2 3">
    <name type="scientific">Candidatus Dojkabacteria bacterium</name>
    <dbReference type="NCBI Taxonomy" id="2099670"/>
    <lineage>
        <taxon>Bacteria</taxon>
        <taxon>Candidatus Dojkabacteria</taxon>
    </lineage>
</organism>
<dbReference type="SUPFAM" id="SSF51735">
    <property type="entry name" value="NAD(P)-binding Rossmann-fold domains"/>
    <property type="match status" value="1"/>
</dbReference>
<dbReference type="Pfam" id="PF13380">
    <property type="entry name" value="CoA_binding_2"/>
    <property type="match status" value="1"/>
</dbReference>
<feature type="domain" description="CoA-binding" evidence="1">
    <location>
        <begin position="4"/>
        <end position="97"/>
    </location>
</feature>
<reference evidence="2" key="1">
    <citation type="submission" date="2020-04" db="EMBL/GenBank/DDBJ databases">
        <authorList>
            <person name="Zhang T."/>
        </authorList>
    </citation>
    <scope>NUCLEOTIDE SEQUENCE</scope>
    <source>
        <strain evidence="2">HKST-UBA15</strain>
    </source>
</reference>
<evidence type="ECO:0000313" key="2">
    <source>
        <dbReference type="EMBL" id="MCA9379805.1"/>
    </source>
</evidence>
<dbReference type="InterPro" id="IPR036291">
    <property type="entry name" value="NAD(P)-bd_dom_sf"/>
</dbReference>
<dbReference type="SMART" id="SM00881">
    <property type="entry name" value="CoA_binding"/>
    <property type="match status" value="1"/>
</dbReference>
<dbReference type="EMBL" id="JAGQLL010000014">
    <property type="protein sequence ID" value="MCA9379805.1"/>
    <property type="molecule type" value="Genomic_DNA"/>
</dbReference>
<accession>A0A955L0Z0</accession>